<dbReference type="InterPro" id="IPR047415">
    <property type="entry name" value="Pcf11_CID"/>
</dbReference>
<reference evidence="3 4" key="1">
    <citation type="submission" date="2019-07" db="EMBL/GenBank/DDBJ databases">
        <title>Genome assembly of two rare yeast pathogens: Diutina rugosa and Trichomonascus ciferrii.</title>
        <authorList>
            <person name="Mixao V."/>
            <person name="Saus E."/>
            <person name="Hansen A."/>
            <person name="Lass-Flor C."/>
            <person name="Gabaldon T."/>
        </authorList>
    </citation>
    <scope>NUCLEOTIDE SEQUENCE [LARGE SCALE GENOMIC DNA]</scope>
    <source>
        <strain evidence="3 4">CBS 613</strain>
    </source>
</reference>
<dbReference type="CDD" id="cd16982">
    <property type="entry name" value="CID_Pcf11"/>
    <property type="match status" value="1"/>
</dbReference>
<dbReference type="PANTHER" id="PTHR15921">
    <property type="entry name" value="PRE-MRNA CLEAVAGE COMPLEX II"/>
    <property type="match status" value="1"/>
</dbReference>
<evidence type="ECO:0000313" key="3">
    <source>
        <dbReference type="EMBL" id="KAA8899586.1"/>
    </source>
</evidence>
<feature type="region of interest" description="Disordered" evidence="1">
    <location>
        <begin position="214"/>
        <end position="243"/>
    </location>
</feature>
<dbReference type="Gene3D" id="1.25.40.90">
    <property type="match status" value="1"/>
</dbReference>
<dbReference type="Pfam" id="PF04818">
    <property type="entry name" value="CID"/>
    <property type="match status" value="1"/>
</dbReference>
<sequence>MTSLLDDFNESLNELKFNSRPIIENLTTIAAENSSEADGILRLITERIHRALPEQKLHFMYLLDSICKNVGAPYNILVGDEIYELFARVFQLGDEKTRSSLVTLYGTWRVTASKSTPLFPQAQMQQIAKFLKKANYLVDEEQESLIDQTNKLISDYTSRRSAGNVPKEKLKEISDNINVLKQLRDLLSKETLKPPQCAAVRQKLNALQHRYDTNEPVKARVPEKSALKSSTRHPSPPNNLPQTPGALNAISLFRMLVSTGIIEVDQAPVPGAVATYKIHYPKIKYQRPSSASNLLDNLSQYSGHGGSDYDRIKFHQLQEVCRAIDSQDDVQTYIKSNDPKSSTPIGLLYGDKPSLCTQCGKRFANDEEGQRNKQSHLDWHFRINTKQANHTMNVQSRDWFIDDYEWVKFNDDDLLEYAATDDHQEKESDAMDVDELQGPRYVVVPENSTSMDNKCVICRETIKAIYNDELGEWVWPEAIRPPGESATSRRIMHITCFTESRKRSSDNDNGGPYKRQRY</sequence>
<dbReference type="SUPFAM" id="SSF48464">
    <property type="entry name" value="ENTH/VHS domain"/>
    <property type="match status" value="1"/>
</dbReference>
<gene>
    <name evidence="3" type="ORF">DIURU_004253</name>
</gene>
<dbReference type="EMBL" id="SWFT01000122">
    <property type="protein sequence ID" value="KAA8899586.1"/>
    <property type="molecule type" value="Genomic_DNA"/>
</dbReference>
<dbReference type="PANTHER" id="PTHR15921:SF3">
    <property type="entry name" value="PRE-MRNA CLEAVAGE COMPLEX 2 PROTEIN PCF11"/>
    <property type="match status" value="1"/>
</dbReference>
<name>A0A642UIB2_DIURU</name>
<dbReference type="RefSeq" id="XP_034010987.1">
    <property type="nucleotide sequence ID" value="XM_034157106.1"/>
</dbReference>
<dbReference type="AlphaFoldDB" id="A0A642UIB2"/>
<dbReference type="InterPro" id="IPR054127">
    <property type="entry name" value="Pcf11_C"/>
</dbReference>
<dbReference type="GO" id="GO:0003729">
    <property type="term" value="F:mRNA binding"/>
    <property type="evidence" value="ECO:0007669"/>
    <property type="project" value="InterPro"/>
</dbReference>
<evidence type="ECO:0000256" key="1">
    <source>
        <dbReference type="SAM" id="MobiDB-lite"/>
    </source>
</evidence>
<dbReference type="InterPro" id="IPR008942">
    <property type="entry name" value="ENTH_VHS"/>
</dbReference>
<protein>
    <recommendedName>
        <fullName evidence="2">CID domain-containing protein</fullName>
    </recommendedName>
</protein>
<dbReference type="VEuPathDB" id="FungiDB:DIURU_004253"/>
<dbReference type="GO" id="GO:0005849">
    <property type="term" value="C:mRNA cleavage factor complex"/>
    <property type="evidence" value="ECO:0007669"/>
    <property type="project" value="InterPro"/>
</dbReference>
<keyword evidence="4" id="KW-1185">Reference proteome</keyword>
<dbReference type="Proteomes" id="UP000449547">
    <property type="component" value="Unassembled WGS sequence"/>
</dbReference>
<dbReference type="PROSITE" id="PS51391">
    <property type="entry name" value="CID"/>
    <property type="match status" value="1"/>
</dbReference>
<dbReference type="GO" id="GO:0031124">
    <property type="term" value="P:mRNA 3'-end processing"/>
    <property type="evidence" value="ECO:0007669"/>
    <property type="project" value="InterPro"/>
</dbReference>
<dbReference type="InterPro" id="IPR021605">
    <property type="entry name" value="Pcf11_Clp1-ID"/>
</dbReference>
<organism evidence="3 4">
    <name type="scientific">Diutina rugosa</name>
    <name type="common">Yeast</name>
    <name type="synonym">Candida rugosa</name>
    <dbReference type="NCBI Taxonomy" id="5481"/>
    <lineage>
        <taxon>Eukaryota</taxon>
        <taxon>Fungi</taxon>
        <taxon>Dikarya</taxon>
        <taxon>Ascomycota</taxon>
        <taxon>Saccharomycotina</taxon>
        <taxon>Pichiomycetes</taxon>
        <taxon>Debaryomycetaceae</taxon>
        <taxon>Diutina</taxon>
    </lineage>
</organism>
<evidence type="ECO:0000259" key="2">
    <source>
        <dbReference type="PROSITE" id="PS51391"/>
    </source>
</evidence>
<accession>A0A642UIB2</accession>
<dbReference type="FunFam" id="1.25.40.90:FF:000016">
    <property type="entry name" value="mRNA cleavage factor complex component Pcf11"/>
    <property type="match status" value="1"/>
</dbReference>
<evidence type="ECO:0000313" key="4">
    <source>
        <dbReference type="Proteomes" id="UP000449547"/>
    </source>
</evidence>
<dbReference type="GO" id="GO:0006369">
    <property type="term" value="P:termination of RNA polymerase II transcription"/>
    <property type="evidence" value="ECO:0007669"/>
    <property type="project" value="InterPro"/>
</dbReference>
<dbReference type="GO" id="GO:0000993">
    <property type="term" value="F:RNA polymerase II complex binding"/>
    <property type="evidence" value="ECO:0007669"/>
    <property type="project" value="InterPro"/>
</dbReference>
<comment type="caution">
    <text evidence="3">The sequence shown here is derived from an EMBL/GenBank/DDBJ whole genome shotgun (WGS) entry which is preliminary data.</text>
</comment>
<dbReference type="InterPro" id="IPR045154">
    <property type="entry name" value="PCF11-like"/>
</dbReference>
<dbReference type="InterPro" id="IPR006569">
    <property type="entry name" value="CID_dom"/>
</dbReference>
<dbReference type="Pfam" id="PF11526">
    <property type="entry name" value="Pfc11_Clp1_ID"/>
    <property type="match status" value="1"/>
</dbReference>
<proteinExistence type="predicted"/>
<feature type="compositionally biased region" description="Basic and acidic residues" evidence="1">
    <location>
        <begin position="214"/>
        <end position="226"/>
    </location>
</feature>
<dbReference type="SMART" id="SM00582">
    <property type="entry name" value="RPR"/>
    <property type="match status" value="1"/>
</dbReference>
<dbReference type="GeneID" id="54782904"/>
<dbReference type="Pfam" id="PF21936">
    <property type="entry name" value="Pcf11_C"/>
    <property type="match status" value="1"/>
</dbReference>
<feature type="domain" description="CID" evidence="2">
    <location>
        <begin position="1"/>
        <end position="135"/>
    </location>
</feature>
<dbReference type="OMA" id="PHANKNI"/>
<dbReference type="GO" id="GO:0005737">
    <property type="term" value="C:cytoplasm"/>
    <property type="evidence" value="ECO:0007669"/>
    <property type="project" value="TreeGrafter"/>
</dbReference>
<dbReference type="OrthoDB" id="2129491at2759"/>